<feature type="non-terminal residue" evidence="2">
    <location>
        <position position="151"/>
    </location>
</feature>
<protein>
    <recommendedName>
        <fullName evidence="1">Transposable element P transposase-like RNase H C-terminal domain-containing protein</fullName>
    </recommendedName>
</protein>
<name>V5GKF9_ANOGL</name>
<accession>V5GKF9</accession>
<sequence>KFFSPRCFNQDPLENFFSLIRSHGVRNTNPTCTSFISSTKALIINNFLSSHSPASNCEEDTSTGALDTLKEFVNVRHRQSAEISPNINPPVYHHTLTSAVSTKLVDIATPYVAGVIAKKLFKKINCETCFNIITTEEDLPQTILIKRKSYK</sequence>
<dbReference type="EMBL" id="GALX01007568">
    <property type="protein sequence ID" value="JAB60898.1"/>
    <property type="molecule type" value="Transcribed_RNA"/>
</dbReference>
<proteinExistence type="predicted"/>
<dbReference type="Pfam" id="PF21789">
    <property type="entry name" value="TNP-like_RNaseH_C"/>
    <property type="match status" value="1"/>
</dbReference>
<dbReference type="PANTHER" id="PTHR47577">
    <property type="entry name" value="THAP DOMAIN-CONTAINING PROTEIN 6"/>
    <property type="match status" value="1"/>
</dbReference>
<dbReference type="AlphaFoldDB" id="V5GKF9"/>
<reference evidence="2" key="1">
    <citation type="submission" date="2013-07" db="EMBL/GenBank/DDBJ databases">
        <title>Midgut Transcriptome Profiling of Anoplphora glabripennis, a Lignocellulose Degrading, Wood-Boring Cerambycid.</title>
        <authorList>
            <person name="Scully E.D."/>
            <person name="Hoover K."/>
            <person name="Carlson J.E."/>
            <person name="Tien M."/>
            <person name="Geib S.M."/>
        </authorList>
    </citation>
    <scope>NUCLEOTIDE SEQUENCE</scope>
</reference>
<feature type="domain" description="Transposable element P transposase-like RNase H C-terminal" evidence="1">
    <location>
        <begin position="8"/>
        <end position="37"/>
    </location>
</feature>
<evidence type="ECO:0000313" key="2">
    <source>
        <dbReference type="EMBL" id="JAB60898.1"/>
    </source>
</evidence>
<evidence type="ECO:0000259" key="1">
    <source>
        <dbReference type="Pfam" id="PF21789"/>
    </source>
</evidence>
<dbReference type="PANTHER" id="PTHR47577:SF2">
    <property type="entry name" value="THAP DOMAIN CONTAINING 9"/>
    <property type="match status" value="1"/>
</dbReference>
<organism evidence="2">
    <name type="scientific">Anoplophora glabripennis</name>
    <name type="common">Asian longhorn beetle</name>
    <name type="synonym">Anoplophora nobilis</name>
    <dbReference type="NCBI Taxonomy" id="217634"/>
    <lineage>
        <taxon>Eukaryota</taxon>
        <taxon>Metazoa</taxon>
        <taxon>Ecdysozoa</taxon>
        <taxon>Arthropoda</taxon>
        <taxon>Hexapoda</taxon>
        <taxon>Insecta</taxon>
        <taxon>Pterygota</taxon>
        <taxon>Neoptera</taxon>
        <taxon>Endopterygota</taxon>
        <taxon>Coleoptera</taxon>
        <taxon>Polyphaga</taxon>
        <taxon>Cucujiformia</taxon>
        <taxon>Chrysomeloidea</taxon>
        <taxon>Cerambycidae</taxon>
        <taxon>Lamiinae</taxon>
        <taxon>Lamiini</taxon>
        <taxon>Anoplophora</taxon>
    </lineage>
</organism>
<dbReference type="InterPro" id="IPR048367">
    <property type="entry name" value="TNP-like_RNaseH_C"/>
</dbReference>
<feature type="non-terminal residue" evidence="2">
    <location>
        <position position="1"/>
    </location>
</feature>